<evidence type="ECO:0000313" key="2">
    <source>
        <dbReference type="Proteomes" id="UP000007812"/>
    </source>
</evidence>
<name>F4G160_METCR</name>
<dbReference type="EMBL" id="CP002656">
    <property type="protein sequence ID" value="AEB94750.1"/>
    <property type="molecule type" value="Genomic_DNA"/>
</dbReference>
<accession>F4G160</accession>
<dbReference type="HOGENOM" id="CLU_2839428_0_0_2"/>
<dbReference type="eggNOG" id="arCOG10437">
    <property type="taxonomic scope" value="Archaea"/>
</dbReference>
<dbReference type="Proteomes" id="UP000007812">
    <property type="component" value="Chromosome"/>
</dbReference>
<dbReference type="KEGG" id="mcn:Mcup_0645"/>
<keyword evidence="2" id="KW-1185">Reference proteome</keyword>
<organism evidence="1 2">
    <name type="scientific">Metallosphaera cuprina (strain Ar-4)</name>
    <dbReference type="NCBI Taxonomy" id="1006006"/>
    <lineage>
        <taxon>Archaea</taxon>
        <taxon>Thermoproteota</taxon>
        <taxon>Thermoprotei</taxon>
        <taxon>Sulfolobales</taxon>
        <taxon>Sulfolobaceae</taxon>
        <taxon>Metallosphaera</taxon>
    </lineage>
</organism>
<evidence type="ECO:0000313" key="1">
    <source>
        <dbReference type="EMBL" id="AEB94750.1"/>
    </source>
</evidence>
<reference evidence="1 2" key="1">
    <citation type="journal article" date="2011" name="J. Bacteriol.">
        <title>Complete genome sequence of Metallosphaera cuprina, a metal sulfide-oxidizing archaeon from a hot spring.</title>
        <authorList>
            <person name="Liu L.J."/>
            <person name="You X.Y."/>
            <person name="Zheng H."/>
            <person name="Wang S."/>
            <person name="Jiang C.Y."/>
            <person name="Liu S.J."/>
        </authorList>
    </citation>
    <scope>NUCLEOTIDE SEQUENCE [LARGE SCALE GENOMIC DNA]</scope>
    <source>
        <strain evidence="1 2">Ar-4</strain>
    </source>
</reference>
<dbReference type="AlphaFoldDB" id="F4G160"/>
<dbReference type="OrthoDB" id="34428at2157"/>
<dbReference type="PATRIC" id="fig|1006006.8.peg.646"/>
<gene>
    <name evidence="1" type="ordered locus">Mcup_0645</name>
</gene>
<sequence length="63" mass="7465">MEIYDISVIRNIVEELISRLPEDCAEIAHDHFEVMLEDIRRKGLEKTIQDWFGLDQDIVLVNH</sequence>
<proteinExistence type="predicted"/>
<protein>
    <submittedName>
        <fullName evidence="1">Uncharacterized protein</fullName>
    </submittedName>
</protein>